<proteinExistence type="predicted"/>
<sequence>ELLPPASEYPELTDEHLGLYESALAAFQSGSWSDAFELLHQIPPEDQVKDFLTVYIAQHNRTPPPDWDGVIPLANK</sequence>
<accession>X0VPY0</accession>
<reference evidence="1" key="1">
    <citation type="journal article" date="2014" name="Front. Microbiol.">
        <title>High frequency of phylogenetically diverse reductive dehalogenase-homologous genes in deep subseafloor sedimentary metagenomes.</title>
        <authorList>
            <person name="Kawai M."/>
            <person name="Futagami T."/>
            <person name="Toyoda A."/>
            <person name="Takaki Y."/>
            <person name="Nishi S."/>
            <person name="Hori S."/>
            <person name="Arai W."/>
            <person name="Tsubouchi T."/>
            <person name="Morono Y."/>
            <person name="Uchiyama I."/>
            <person name="Ito T."/>
            <person name="Fujiyama A."/>
            <person name="Inagaki F."/>
            <person name="Takami H."/>
        </authorList>
    </citation>
    <scope>NUCLEOTIDE SEQUENCE</scope>
    <source>
        <strain evidence="1">Expedition CK06-06</strain>
    </source>
</reference>
<feature type="non-terminal residue" evidence="1">
    <location>
        <position position="1"/>
    </location>
</feature>
<organism evidence="1">
    <name type="scientific">marine sediment metagenome</name>
    <dbReference type="NCBI Taxonomy" id="412755"/>
    <lineage>
        <taxon>unclassified sequences</taxon>
        <taxon>metagenomes</taxon>
        <taxon>ecological metagenomes</taxon>
    </lineage>
</organism>
<protein>
    <submittedName>
        <fullName evidence="1">Uncharacterized protein</fullName>
    </submittedName>
</protein>
<gene>
    <name evidence="1" type="ORF">S01H1_32370</name>
</gene>
<comment type="caution">
    <text evidence="1">The sequence shown here is derived from an EMBL/GenBank/DDBJ whole genome shotgun (WGS) entry which is preliminary data.</text>
</comment>
<dbReference type="AlphaFoldDB" id="X0VPY0"/>
<dbReference type="EMBL" id="BARS01020034">
    <property type="protein sequence ID" value="GAG02616.1"/>
    <property type="molecule type" value="Genomic_DNA"/>
</dbReference>
<evidence type="ECO:0000313" key="1">
    <source>
        <dbReference type="EMBL" id="GAG02616.1"/>
    </source>
</evidence>
<name>X0VPY0_9ZZZZ</name>